<evidence type="ECO:0000256" key="2">
    <source>
        <dbReference type="ARBA" id="ARBA00006102"/>
    </source>
</evidence>
<comment type="catalytic activity">
    <reaction evidence="8">
        <text>propanoyl-CoA + hydrogencarbonate + ATP = (S)-methylmalonyl-CoA + ADP + phosphate + H(+)</text>
        <dbReference type="Rhea" id="RHEA:23720"/>
        <dbReference type="ChEBI" id="CHEBI:15378"/>
        <dbReference type="ChEBI" id="CHEBI:17544"/>
        <dbReference type="ChEBI" id="CHEBI:30616"/>
        <dbReference type="ChEBI" id="CHEBI:43474"/>
        <dbReference type="ChEBI" id="CHEBI:57327"/>
        <dbReference type="ChEBI" id="CHEBI:57392"/>
        <dbReference type="ChEBI" id="CHEBI:456216"/>
        <dbReference type="EC" id="6.4.1.3"/>
    </reaction>
    <physiologicalReaction direction="left-to-right" evidence="8">
        <dbReference type="Rhea" id="RHEA:23721"/>
    </physiologicalReaction>
</comment>
<evidence type="ECO:0000256" key="1">
    <source>
        <dbReference type="ARBA" id="ARBA00005060"/>
    </source>
</evidence>
<dbReference type="InterPro" id="IPR011762">
    <property type="entry name" value="COA_CT_N"/>
</dbReference>
<dbReference type="Gene3D" id="3.90.226.10">
    <property type="entry name" value="2-enoyl-CoA Hydratase, Chain A, domain 1"/>
    <property type="match status" value="2"/>
</dbReference>
<dbReference type="InterPro" id="IPR034733">
    <property type="entry name" value="AcCoA_carboxyl_beta"/>
</dbReference>
<evidence type="ECO:0000259" key="10">
    <source>
        <dbReference type="PROSITE" id="PS50980"/>
    </source>
</evidence>
<dbReference type="InterPro" id="IPR029045">
    <property type="entry name" value="ClpP/crotonase-like_dom_sf"/>
</dbReference>
<protein>
    <recommendedName>
        <fullName evidence="5">Propionyl-CoA carboxylase beta chain, mitochondrial</fullName>
        <ecNumber evidence="3">6.4.1.3</ecNumber>
    </recommendedName>
    <alternativeName>
        <fullName evidence="6">Propanoyl-CoA:carbon dioxide ligase subunit beta</fullName>
    </alternativeName>
</protein>
<comment type="catalytic activity">
    <reaction evidence="7">
        <text>butanoyl-CoA + hydrogencarbonate + ATP = (2S)-ethylmalonyl-CoA + ADP + phosphate + H(+)</text>
        <dbReference type="Rhea" id="RHEA:59520"/>
        <dbReference type="ChEBI" id="CHEBI:15378"/>
        <dbReference type="ChEBI" id="CHEBI:17544"/>
        <dbReference type="ChEBI" id="CHEBI:30616"/>
        <dbReference type="ChEBI" id="CHEBI:43474"/>
        <dbReference type="ChEBI" id="CHEBI:57371"/>
        <dbReference type="ChEBI" id="CHEBI:60909"/>
        <dbReference type="ChEBI" id="CHEBI:456216"/>
    </reaction>
    <physiologicalReaction direction="left-to-right" evidence="7">
        <dbReference type="Rhea" id="RHEA:59521"/>
    </physiologicalReaction>
</comment>
<evidence type="ECO:0000259" key="11">
    <source>
        <dbReference type="PROSITE" id="PS50989"/>
    </source>
</evidence>
<reference evidence="12" key="1">
    <citation type="submission" date="2021-01" db="EMBL/GenBank/DDBJ databases">
        <authorList>
            <person name="Corre E."/>
            <person name="Pelletier E."/>
            <person name="Niang G."/>
            <person name="Scheremetjew M."/>
            <person name="Finn R."/>
            <person name="Kale V."/>
            <person name="Holt S."/>
            <person name="Cochrane G."/>
            <person name="Meng A."/>
            <person name="Brown T."/>
            <person name="Cohen L."/>
        </authorList>
    </citation>
    <scope>NUCLEOTIDE SEQUENCE</scope>
    <source>
        <strain evidence="12">PLY429</strain>
    </source>
</reference>
<evidence type="ECO:0000256" key="6">
    <source>
        <dbReference type="ARBA" id="ARBA00042797"/>
    </source>
</evidence>
<comment type="subunit">
    <text evidence="4">The holoenzyme is a dodecamer composed of 6 PCCA/alpha subunits and 6 PCCB/beta subunits.</text>
</comment>
<dbReference type="PANTHER" id="PTHR43842:SF2">
    <property type="entry name" value="PROPIONYL-COA CARBOXYLASE BETA CHAIN, MITOCHONDRIAL"/>
    <property type="match status" value="1"/>
</dbReference>
<gene>
    <name evidence="12" type="ORF">TCHU04912_LOCUS4652</name>
</gene>
<name>A0A7S1X167_9CHLO</name>
<evidence type="ECO:0000313" key="12">
    <source>
        <dbReference type="EMBL" id="CAD9202419.1"/>
    </source>
</evidence>
<feature type="domain" description="CoA carboxyltransferase N-terminal" evidence="10">
    <location>
        <begin position="59"/>
        <end position="315"/>
    </location>
</feature>
<dbReference type="PANTHER" id="PTHR43842">
    <property type="entry name" value="PROPIONYL-COA CARBOXYLASE BETA CHAIN"/>
    <property type="match status" value="1"/>
</dbReference>
<dbReference type="PROSITE" id="PS50980">
    <property type="entry name" value="COA_CT_NTER"/>
    <property type="match status" value="1"/>
</dbReference>
<dbReference type="SUPFAM" id="SSF52096">
    <property type="entry name" value="ClpP/crotonase"/>
    <property type="match status" value="2"/>
</dbReference>
<dbReference type="EC" id="6.4.1.3" evidence="3"/>
<evidence type="ECO:0000256" key="8">
    <source>
        <dbReference type="ARBA" id="ARBA00049495"/>
    </source>
</evidence>
<dbReference type="PROSITE" id="PS50989">
    <property type="entry name" value="COA_CT_CTER"/>
    <property type="match status" value="1"/>
</dbReference>
<dbReference type="FunFam" id="3.90.226.10:FF:000017">
    <property type="entry name" value="Propionyl-CoA carboxylase subunit beta 5"/>
    <property type="match status" value="1"/>
</dbReference>
<dbReference type="EMBL" id="HBGG01009218">
    <property type="protein sequence ID" value="CAD9202419.1"/>
    <property type="molecule type" value="Transcribed_RNA"/>
</dbReference>
<evidence type="ECO:0000256" key="7">
    <source>
        <dbReference type="ARBA" id="ARBA00048208"/>
    </source>
</evidence>
<comment type="pathway">
    <text evidence="1">Metabolic intermediate metabolism; propanoyl-CoA degradation; succinyl-CoA from propanoyl-CoA: step 1/3.</text>
</comment>
<sequence>MLGFVALGAARRFAGGVPLLLSTARVCQASGHQEAVRQTATVAPAEGASESLEWLGPRRVAKWQAVEETRQQAKLGGGEAAIAKQHTKHKLTARERISLLLDQHSFQEHGAFVHHRCNDFGMEKKQFAGDGVVTGSGTIHGRPVYVFSQDFTVFGGSLSESHAQKICRLMDKAVQAGVPVIGLNDSGGARIQEGVLSLGGYADVFQRNVDASGVIPQISLIMGPCAGGAVYSPALTDFTFMVERTSHMFLTGPDVLKQVTNEEVTFEQLGGANTHAAKSGVASGTWANELDALAGLRTLLSYLPSSNRVPPPRTACADPTDRRSPDLDSIVPDSEFEGYDMMDVLETVVDDREIFQVHKDYAKNIITGFARLNGQTVGLVANQPLVAAGCLDIESSVKGARFVRFCDSFNIPLVTFVDVPGFLPGTAQEYGGIIKHGAKLLFAYAEASVPKLTVITRKAYGGAYDVMSSKHLRSDVNLAWPTAEVAVMGSKGAVGIIFRGKDQEQVGREVEDYERKFYTPIAAARYGFIDDIVNPRDTRPRLIKELGMLKDKVPTQLHKKKHSNMPL</sequence>
<feature type="region of interest" description="Disordered" evidence="9">
    <location>
        <begin position="310"/>
        <end position="329"/>
    </location>
</feature>
<accession>A0A7S1X167</accession>
<dbReference type="InterPro" id="IPR011763">
    <property type="entry name" value="COA_CT_C"/>
</dbReference>
<proteinExistence type="inferred from homology"/>
<organism evidence="12">
    <name type="scientific">Tetraselmis chuii</name>
    <dbReference type="NCBI Taxonomy" id="63592"/>
    <lineage>
        <taxon>Eukaryota</taxon>
        <taxon>Viridiplantae</taxon>
        <taxon>Chlorophyta</taxon>
        <taxon>core chlorophytes</taxon>
        <taxon>Chlorodendrophyceae</taxon>
        <taxon>Chlorodendrales</taxon>
        <taxon>Chlorodendraceae</taxon>
        <taxon>Tetraselmis</taxon>
    </lineage>
</organism>
<dbReference type="FunFam" id="3.90.226.10:FF:000016">
    <property type="entry name" value="Propionyl-CoA carboxylase, beta subunit"/>
    <property type="match status" value="1"/>
</dbReference>
<comment type="similarity">
    <text evidence="2">Belongs to the AccD/PCCB family.</text>
</comment>
<dbReference type="GO" id="GO:0009062">
    <property type="term" value="P:fatty acid catabolic process"/>
    <property type="evidence" value="ECO:0007669"/>
    <property type="project" value="UniProtKB-ARBA"/>
</dbReference>
<dbReference type="GO" id="GO:0005739">
    <property type="term" value="C:mitochondrion"/>
    <property type="evidence" value="ECO:0007669"/>
    <property type="project" value="TreeGrafter"/>
</dbReference>
<evidence type="ECO:0000256" key="5">
    <source>
        <dbReference type="ARBA" id="ARBA00041138"/>
    </source>
</evidence>
<feature type="domain" description="CoA carboxyltransferase C-terminal" evidence="11">
    <location>
        <begin position="319"/>
        <end position="559"/>
    </location>
</feature>
<evidence type="ECO:0000256" key="4">
    <source>
        <dbReference type="ARBA" id="ARBA00038567"/>
    </source>
</evidence>
<evidence type="ECO:0000256" key="9">
    <source>
        <dbReference type="SAM" id="MobiDB-lite"/>
    </source>
</evidence>
<dbReference type="InterPro" id="IPR051047">
    <property type="entry name" value="AccD/PCCB"/>
</dbReference>
<dbReference type="GO" id="GO:0004658">
    <property type="term" value="F:propionyl-CoA carboxylase activity"/>
    <property type="evidence" value="ECO:0007669"/>
    <property type="project" value="UniProtKB-EC"/>
</dbReference>
<dbReference type="Pfam" id="PF01039">
    <property type="entry name" value="Carboxyl_trans"/>
    <property type="match status" value="1"/>
</dbReference>
<dbReference type="AlphaFoldDB" id="A0A7S1X167"/>
<evidence type="ECO:0000256" key="3">
    <source>
        <dbReference type="ARBA" id="ARBA00013050"/>
    </source>
</evidence>